<gene>
    <name evidence="4" type="ORF">CCY01nite_32540</name>
</gene>
<keyword evidence="5" id="KW-1185">Reference proteome</keyword>
<dbReference type="OrthoDB" id="9814487at2"/>
<dbReference type="EMBL" id="BKAU01000004">
    <property type="protein sequence ID" value="GEP96994.1"/>
    <property type="molecule type" value="Genomic_DNA"/>
</dbReference>
<protein>
    <submittedName>
        <fullName evidence="4">Heat-shock protein</fullName>
    </submittedName>
</protein>
<dbReference type="PROSITE" id="PS01031">
    <property type="entry name" value="SHSP"/>
    <property type="match status" value="1"/>
</dbReference>
<dbReference type="RefSeq" id="WP_146864163.1">
    <property type="nucleotide sequence ID" value="NZ_BKAU01000004.1"/>
</dbReference>
<organism evidence="4 5">
    <name type="scientific">Chitinophaga cymbidii</name>
    <dbReference type="NCBI Taxonomy" id="1096750"/>
    <lineage>
        <taxon>Bacteria</taxon>
        <taxon>Pseudomonadati</taxon>
        <taxon>Bacteroidota</taxon>
        <taxon>Chitinophagia</taxon>
        <taxon>Chitinophagales</taxon>
        <taxon>Chitinophagaceae</taxon>
        <taxon>Chitinophaga</taxon>
    </lineage>
</organism>
<feature type="domain" description="SHSP" evidence="3">
    <location>
        <begin position="32"/>
        <end position="146"/>
    </location>
</feature>
<comment type="caution">
    <text evidence="4">The sequence shown here is derived from an EMBL/GenBank/DDBJ whole genome shotgun (WGS) entry which is preliminary data.</text>
</comment>
<comment type="similarity">
    <text evidence="1 2">Belongs to the small heat shock protein (HSP20) family.</text>
</comment>
<sequence length="146" mass="16202">MQPLSLSKGGSLLPAFWDELFPGWLDFNGKKNTPFLTVPAVNISEEKDHFKITLAAPGLKKEDFNINVTGSLLTISAETTSSREEKGKKFTRQEYNYSSFSRSFDLPESVLSDKIDAAYADGVLLLTLPKKEEALKATADRQITVQ</sequence>
<dbReference type="AlphaFoldDB" id="A0A512RMR4"/>
<evidence type="ECO:0000256" key="2">
    <source>
        <dbReference type="RuleBase" id="RU003616"/>
    </source>
</evidence>
<dbReference type="Pfam" id="PF00011">
    <property type="entry name" value="HSP20"/>
    <property type="match status" value="1"/>
</dbReference>
<name>A0A512RMR4_9BACT</name>
<proteinExistence type="inferred from homology"/>
<dbReference type="PANTHER" id="PTHR11527">
    <property type="entry name" value="HEAT-SHOCK PROTEIN 20 FAMILY MEMBER"/>
    <property type="match status" value="1"/>
</dbReference>
<dbReference type="Gene3D" id="2.60.40.790">
    <property type="match status" value="1"/>
</dbReference>
<dbReference type="CDD" id="cd06464">
    <property type="entry name" value="ACD_sHsps-like"/>
    <property type="match status" value="1"/>
</dbReference>
<evidence type="ECO:0000256" key="1">
    <source>
        <dbReference type="PROSITE-ProRule" id="PRU00285"/>
    </source>
</evidence>
<dbReference type="InterPro" id="IPR002068">
    <property type="entry name" value="A-crystallin/Hsp20_dom"/>
</dbReference>
<evidence type="ECO:0000313" key="4">
    <source>
        <dbReference type="EMBL" id="GEP96994.1"/>
    </source>
</evidence>
<dbReference type="SUPFAM" id="SSF49764">
    <property type="entry name" value="HSP20-like chaperones"/>
    <property type="match status" value="1"/>
</dbReference>
<dbReference type="Proteomes" id="UP000321436">
    <property type="component" value="Unassembled WGS sequence"/>
</dbReference>
<evidence type="ECO:0000313" key="5">
    <source>
        <dbReference type="Proteomes" id="UP000321436"/>
    </source>
</evidence>
<reference evidence="4 5" key="1">
    <citation type="submission" date="2019-07" db="EMBL/GenBank/DDBJ databases">
        <title>Whole genome shotgun sequence of Chitinophaga cymbidii NBRC 109752.</title>
        <authorList>
            <person name="Hosoyama A."/>
            <person name="Uohara A."/>
            <person name="Ohji S."/>
            <person name="Ichikawa N."/>
        </authorList>
    </citation>
    <scope>NUCLEOTIDE SEQUENCE [LARGE SCALE GENOMIC DNA]</scope>
    <source>
        <strain evidence="4 5">NBRC 109752</strain>
    </source>
</reference>
<dbReference type="InterPro" id="IPR008978">
    <property type="entry name" value="HSP20-like_chaperone"/>
</dbReference>
<accession>A0A512RMR4</accession>
<evidence type="ECO:0000259" key="3">
    <source>
        <dbReference type="PROSITE" id="PS01031"/>
    </source>
</evidence>
<dbReference type="InterPro" id="IPR031107">
    <property type="entry name" value="Small_HSP"/>
</dbReference>